<gene>
    <name evidence="8" type="primary">BRO1</name>
    <name evidence="8" type="ORF">E8E12_005172</name>
</gene>
<reference evidence="8" key="1">
    <citation type="submission" date="2019-04" db="EMBL/GenBank/DDBJ databases">
        <title>Sequencing of skin fungus with MAO and IRED activity.</title>
        <authorList>
            <person name="Marsaioli A.J."/>
            <person name="Bonatto J.M.C."/>
            <person name="Reis Junior O."/>
        </authorList>
    </citation>
    <scope>NUCLEOTIDE SEQUENCE</scope>
    <source>
        <strain evidence="8">28M1</strain>
    </source>
</reference>
<keyword evidence="3" id="KW-0963">Cytoplasm</keyword>
<feature type="region of interest" description="Disordered" evidence="6">
    <location>
        <begin position="782"/>
        <end position="958"/>
    </location>
</feature>
<dbReference type="SUPFAM" id="SSF51735">
    <property type="entry name" value="NAD(P)-binding Rossmann-fold domains"/>
    <property type="match status" value="1"/>
</dbReference>
<dbReference type="PROSITE" id="PS51180">
    <property type="entry name" value="BRO1"/>
    <property type="match status" value="1"/>
</dbReference>
<evidence type="ECO:0000259" key="7">
    <source>
        <dbReference type="PROSITE" id="PS51180"/>
    </source>
</evidence>
<dbReference type="Gene3D" id="1.20.120.560">
    <property type="entry name" value="alix/aip1 in complex with the ypdl late domain"/>
    <property type="match status" value="1"/>
</dbReference>
<feature type="domain" description="BRO1" evidence="7">
    <location>
        <begin position="6"/>
        <end position="408"/>
    </location>
</feature>
<dbReference type="Gene3D" id="3.40.50.720">
    <property type="entry name" value="NAD(P)-binding Rossmann-like Domain"/>
    <property type="match status" value="1"/>
</dbReference>
<dbReference type="InterPro" id="IPR025304">
    <property type="entry name" value="ALIX_V_dom"/>
</dbReference>
<evidence type="ECO:0000256" key="3">
    <source>
        <dbReference type="ARBA" id="ARBA00022490"/>
    </source>
</evidence>
<dbReference type="SMART" id="SM01041">
    <property type="entry name" value="BRO1"/>
    <property type="match status" value="1"/>
</dbReference>
<feature type="compositionally biased region" description="Low complexity" evidence="6">
    <location>
        <begin position="835"/>
        <end position="855"/>
    </location>
</feature>
<evidence type="ECO:0000313" key="9">
    <source>
        <dbReference type="Proteomes" id="UP000758155"/>
    </source>
</evidence>
<dbReference type="CDD" id="cd09242">
    <property type="entry name" value="BRO1_ScBro1_like"/>
    <property type="match status" value="1"/>
</dbReference>
<dbReference type="GO" id="GO:0005768">
    <property type="term" value="C:endosome"/>
    <property type="evidence" value="ECO:0007669"/>
    <property type="project" value="UniProtKB-SubCell"/>
</dbReference>
<dbReference type="GO" id="GO:0043328">
    <property type="term" value="P:protein transport to vacuole involved in ubiquitin-dependent protein catabolic process via the multivesicular body sorting pathway"/>
    <property type="evidence" value="ECO:0007669"/>
    <property type="project" value="TreeGrafter"/>
</dbReference>
<evidence type="ECO:0000256" key="5">
    <source>
        <dbReference type="ARBA" id="ARBA00041284"/>
    </source>
</evidence>
<dbReference type="PANTHER" id="PTHR23030">
    <property type="entry name" value="PCD6 INTERACTING PROTEIN-RELATED"/>
    <property type="match status" value="1"/>
</dbReference>
<sequence length="1230" mass="136576">MATQIPMISVPLKQTNEIDWIQPLKGYIRQTYGDDPERYAEECATLNRLRQDMRGAGKDSAAGRDLLYRYYGQLELLDLRFPVDENHIKISFTWFDAFTHKPTSQYSLAYEKASIIFNISAVLSCHAAHQNRHEEVGLKTAYHSFQASAGMFTYINENFLHAPSQDLGRETVKCLISIMLAQAQEVFLEKQIVDGKKVGLLAKLASQAAFLYTQATEGAQENVTNAVFEKVWLLVVQIKANHMNSLAQYYQALADDDANSHGIAICRLQVAETSARDANRQANSFPNSAPANSNLTNETHGILVEMTKKRLSNVQEKLKEFMKDNDFIYHQGIPNEASLTAIPKLPAAKAIPVSELYQGQDIQRIIGPDIFQKIVPLAVTESASLYDEEKAKLIRAESERVEVANDEMAASLDYLKLPDSLNVLRGGMDQDMMVDSEFRKWCEDLAGHQSFSSAFDQLNRDKSEITGQLDASMKQLDMEESVCEKMRSKYGAEWTQQPSSRLTATLRSDIRNYRGAIEEASTSDVQLYNTFRQCEADFDEMRSAGETDEADVLYQRAMIKAGAQKGKSPGPAQGNLIDDDFDDGPTVADQIAAVEDLLRKLNLVKKERAQILLDLKGKVHSDDISNVLILNKKAIANQESQLFKAELEKFRPHQNRILQANHKQASLLKELTRTYSDLLKDKRVRSEQSKYEAFSRQRNTVMTKYRRINQNFNDLVAGLQRAQHFYSEMKDTVSSLQKNVETFVNNRRSEGGQLLARIEQGKSSGADQEQQRLKDLMERMSMEPSGSPVSTGSGGRKKSVPPPLSSTPGYPSTSPAGHMAYNPAASPPVTPRYPPTTQQPYMSPQQSYSGQQPQSFQPPPPRRESYQQQQYGHQPQSSQSYNPAQHQYNPVSPPAHQQFFSPPPAQHQQHQPWGQPPQQSQQQNQWGQNVPQGYVPPPPPPGPPPQQDYSHFSQGAYPGGPGGHVVLITGGNTGLGYETVKGLYGSPEAYTILMGSRCLEKAKTAISTLQTENSSSKSKIAPIQLDIEDDQSIQDAFTEVKDRFGRIDTLINNAGGSFDGLMRNDSSPSAIRAAWNKSYSVNVTSTQVVTTEFMPLLLASSSPRLLFVTSGLSSLETASGGKISATIREPSKPGWPKPFTPSQIAYRSSKTALNMMILDWTRQLDPDGVKVFGISPGFLATGLGGMGPEFMRKIGAGDPKEGGEFIRSVIEGKRDGDAGRVINKDGVQPW</sequence>
<evidence type="ECO:0000256" key="4">
    <source>
        <dbReference type="ARBA" id="ARBA00022753"/>
    </source>
</evidence>
<dbReference type="InterPro" id="IPR002347">
    <property type="entry name" value="SDR_fam"/>
</dbReference>
<dbReference type="Gene3D" id="1.20.140.50">
    <property type="entry name" value="alix/aip1 like domains"/>
    <property type="match status" value="1"/>
</dbReference>
<feature type="compositionally biased region" description="Low complexity" evidence="6">
    <location>
        <begin position="866"/>
        <end position="881"/>
    </location>
</feature>
<comment type="subcellular location">
    <subcellularLocation>
        <location evidence="2">Cytoplasm</location>
    </subcellularLocation>
    <subcellularLocation>
        <location evidence="1">Endosome</location>
    </subcellularLocation>
</comment>
<accession>A0A9P4WNU7</accession>
<protein>
    <recommendedName>
        <fullName evidence="5">BRO domain-containing protein 1</fullName>
    </recommendedName>
</protein>
<dbReference type="Pfam" id="PF00106">
    <property type="entry name" value="adh_short"/>
    <property type="match status" value="1"/>
</dbReference>
<evidence type="ECO:0000256" key="2">
    <source>
        <dbReference type="ARBA" id="ARBA00004496"/>
    </source>
</evidence>
<feature type="compositionally biased region" description="Pro residues" evidence="6">
    <location>
        <begin position="825"/>
        <end position="834"/>
    </location>
</feature>
<dbReference type="Pfam" id="PF03097">
    <property type="entry name" value="BRO1"/>
    <property type="match status" value="1"/>
</dbReference>
<feature type="compositionally biased region" description="Pro residues" evidence="6">
    <location>
        <begin position="934"/>
        <end position="946"/>
    </location>
</feature>
<dbReference type="AlphaFoldDB" id="A0A9P4WNU7"/>
<dbReference type="Proteomes" id="UP000758155">
    <property type="component" value="Unassembled WGS sequence"/>
</dbReference>
<dbReference type="EMBL" id="SWKV01000041">
    <property type="protein sequence ID" value="KAF3037641.1"/>
    <property type="molecule type" value="Genomic_DNA"/>
</dbReference>
<dbReference type="InterPro" id="IPR038499">
    <property type="entry name" value="BRO1_sf"/>
</dbReference>
<feature type="compositionally biased region" description="Polar residues" evidence="6">
    <location>
        <begin position="806"/>
        <end position="815"/>
    </location>
</feature>
<dbReference type="CDD" id="cd09237">
    <property type="entry name" value="V_ScBro1_like"/>
    <property type="match status" value="1"/>
</dbReference>
<dbReference type="InterPro" id="IPR036291">
    <property type="entry name" value="NAD(P)-bd_dom_sf"/>
</dbReference>
<evidence type="ECO:0000256" key="6">
    <source>
        <dbReference type="SAM" id="MobiDB-lite"/>
    </source>
</evidence>
<keyword evidence="4" id="KW-0967">Endosome</keyword>
<dbReference type="OrthoDB" id="2141925at2759"/>
<dbReference type="PANTHER" id="PTHR23030:SF30">
    <property type="entry name" value="TYROSINE-PROTEIN PHOSPHATASE NON-RECEPTOR TYPE 23"/>
    <property type="match status" value="1"/>
</dbReference>
<comment type="caution">
    <text evidence="8">The sequence shown here is derived from an EMBL/GenBank/DDBJ whole genome shotgun (WGS) entry which is preliminary data.</text>
</comment>
<evidence type="ECO:0000256" key="1">
    <source>
        <dbReference type="ARBA" id="ARBA00004177"/>
    </source>
</evidence>
<evidence type="ECO:0000313" key="8">
    <source>
        <dbReference type="EMBL" id="KAF3037641.1"/>
    </source>
</evidence>
<dbReference type="InterPro" id="IPR004328">
    <property type="entry name" value="BRO1_dom"/>
</dbReference>
<proteinExistence type="predicted"/>
<dbReference type="Gene3D" id="1.25.40.280">
    <property type="entry name" value="alix/aip1 like domains"/>
    <property type="match status" value="1"/>
</dbReference>
<feature type="compositionally biased region" description="Low complexity" evidence="6">
    <location>
        <begin position="894"/>
        <end position="933"/>
    </location>
</feature>
<organism evidence="8 9">
    <name type="scientific">Didymella heteroderae</name>
    <dbReference type="NCBI Taxonomy" id="1769908"/>
    <lineage>
        <taxon>Eukaryota</taxon>
        <taxon>Fungi</taxon>
        <taxon>Dikarya</taxon>
        <taxon>Ascomycota</taxon>
        <taxon>Pezizomycotina</taxon>
        <taxon>Dothideomycetes</taxon>
        <taxon>Pleosporomycetidae</taxon>
        <taxon>Pleosporales</taxon>
        <taxon>Pleosporineae</taxon>
        <taxon>Didymellaceae</taxon>
        <taxon>Didymella</taxon>
    </lineage>
</organism>
<dbReference type="Pfam" id="PF13949">
    <property type="entry name" value="ALIX_LYPXL_bnd"/>
    <property type="match status" value="1"/>
</dbReference>
<keyword evidence="9" id="KW-1185">Reference proteome</keyword>
<name>A0A9P4WNU7_9PLEO</name>
<dbReference type="PRINTS" id="PR00081">
    <property type="entry name" value="GDHRDH"/>
</dbReference>